<dbReference type="InterPro" id="IPR008183">
    <property type="entry name" value="Aldose_1/G6P_1-epimerase"/>
</dbReference>
<dbReference type="AlphaFoldDB" id="A0A1Y2N7L5"/>
<name>A0A1Y2N7L5_PSEAH</name>
<proteinExistence type="predicted"/>
<dbReference type="OrthoDB" id="4739604at2"/>
<dbReference type="STRING" id="2074.BG845_00786"/>
<evidence type="ECO:0000313" key="1">
    <source>
        <dbReference type="EMBL" id="OSY43181.1"/>
    </source>
</evidence>
<dbReference type="InterPro" id="IPR011013">
    <property type="entry name" value="Gal_mutarotase_sf_dom"/>
</dbReference>
<dbReference type="GO" id="GO:0005975">
    <property type="term" value="P:carbohydrate metabolic process"/>
    <property type="evidence" value="ECO:0007669"/>
    <property type="project" value="InterPro"/>
</dbReference>
<keyword evidence="1" id="KW-0413">Isomerase</keyword>
<dbReference type="InterPro" id="IPR014718">
    <property type="entry name" value="GH-type_carb-bd"/>
</dbReference>
<reference evidence="1 2" key="1">
    <citation type="submission" date="2016-09" db="EMBL/GenBank/DDBJ databases">
        <title>Pseudonocardia autotrophica DSM535, a candidate organism with high potential of specific P450 cytochromes.</title>
        <authorList>
            <person name="Grumaz C."/>
            <person name="Vainshtein Y."/>
            <person name="Kirstahler P."/>
            <person name="Sohn K."/>
        </authorList>
    </citation>
    <scope>NUCLEOTIDE SEQUENCE [LARGE SCALE GENOMIC DNA]</scope>
    <source>
        <strain evidence="1 2">DSM 535</strain>
    </source>
</reference>
<dbReference type="Pfam" id="PF01263">
    <property type="entry name" value="Aldose_epim"/>
    <property type="match status" value="1"/>
</dbReference>
<gene>
    <name evidence="1" type="primary">galM</name>
    <name evidence="1" type="ORF">BG845_00786</name>
</gene>
<comment type="caution">
    <text evidence="1">The sequence shown here is derived from an EMBL/GenBank/DDBJ whole genome shotgun (WGS) entry which is preliminary data.</text>
</comment>
<dbReference type="GO" id="GO:0030246">
    <property type="term" value="F:carbohydrate binding"/>
    <property type="evidence" value="ECO:0007669"/>
    <property type="project" value="InterPro"/>
</dbReference>
<dbReference type="SUPFAM" id="SSF74650">
    <property type="entry name" value="Galactose mutarotase-like"/>
    <property type="match status" value="1"/>
</dbReference>
<dbReference type="Proteomes" id="UP000194360">
    <property type="component" value="Unassembled WGS sequence"/>
</dbReference>
<dbReference type="RefSeq" id="WP_085911104.1">
    <property type="nucleotide sequence ID" value="NZ_AP018920.1"/>
</dbReference>
<dbReference type="GO" id="GO:0004034">
    <property type="term" value="F:aldose 1-epimerase activity"/>
    <property type="evidence" value="ECO:0007669"/>
    <property type="project" value="UniProtKB-EC"/>
</dbReference>
<dbReference type="Gene3D" id="2.70.98.10">
    <property type="match status" value="1"/>
</dbReference>
<dbReference type="CDD" id="cd09022">
    <property type="entry name" value="Aldose_epim_Ec_YihR"/>
    <property type="match status" value="1"/>
</dbReference>
<dbReference type="EMBL" id="MIGB01000003">
    <property type="protein sequence ID" value="OSY43181.1"/>
    <property type="molecule type" value="Genomic_DNA"/>
</dbReference>
<dbReference type="EC" id="5.1.3.3" evidence="1"/>
<dbReference type="InterPro" id="IPR037480">
    <property type="entry name" value="YihR-like"/>
</dbReference>
<evidence type="ECO:0000313" key="2">
    <source>
        <dbReference type="Proteomes" id="UP000194360"/>
    </source>
</evidence>
<protein>
    <submittedName>
        <fullName evidence="1">Aldose 1-epimerase</fullName>
        <ecNumber evidence="1">5.1.3.3</ecNumber>
    </submittedName>
</protein>
<organism evidence="1 2">
    <name type="scientific">Pseudonocardia autotrophica</name>
    <name type="common">Amycolata autotrophica</name>
    <name type="synonym">Nocardia autotrophica</name>
    <dbReference type="NCBI Taxonomy" id="2074"/>
    <lineage>
        <taxon>Bacteria</taxon>
        <taxon>Bacillati</taxon>
        <taxon>Actinomycetota</taxon>
        <taxon>Actinomycetes</taxon>
        <taxon>Pseudonocardiales</taxon>
        <taxon>Pseudonocardiaceae</taxon>
        <taxon>Pseudonocardia</taxon>
    </lineage>
</organism>
<accession>A0A1Y2N7L5</accession>
<sequence length="305" mass="31809">MDACGERFVIVSGDSRAEVDEVGGGLAGFVQGGRVRVEPHSPTARPAKGSGAVLAPWPNRVRGGRWSLRGARQQLALTEPGAGNAIHGLLRHVPWTLVDRAGDRLVLAAVAAAQPGWPQPVRIRITYTVGAGGLGVETEVENLGSAPVPFGLGFHPYLRVGDVPADDLELTLAARTRLPLRDQLPDGPPEPLERPFAGTPLAGLELDDAFGGCVPVEGDGLVRHRVVAPDGGGTELWAEPAFGWVQVFTPADFPRHGPDGALAGARAVAVEPMTCPPDALNSGTDLIELIPGEAQVLHWGITATG</sequence>
<keyword evidence="2" id="KW-1185">Reference proteome</keyword>